<reference evidence="1" key="1">
    <citation type="submission" date="2020-04" db="EMBL/GenBank/DDBJ databases">
        <title>A chromosome-scale assembly and high-density genetic map of the yellow drum (Nibea albiflora) genome.</title>
        <authorList>
            <person name="Xu D."/>
            <person name="Zhang W."/>
            <person name="Chen R."/>
            <person name="Tan P."/>
            <person name="Wang L."/>
            <person name="Song H."/>
            <person name="Tian L."/>
            <person name="Zhu Q."/>
            <person name="Wang B."/>
        </authorList>
    </citation>
    <scope>NUCLEOTIDE SEQUENCE</scope>
    <source>
        <strain evidence="1">ZJHYS-2018</strain>
    </source>
</reference>
<dbReference type="Proteomes" id="UP000805704">
    <property type="component" value="Chromosome 4"/>
</dbReference>
<feature type="non-terminal residue" evidence="1">
    <location>
        <position position="1"/>
    </location>
</feature>
<keyword evidence="2" id="KW-1185">Reference proteome</keyword>
<sequence>RFKPAIVKECIREIVRERLSGMRYDPEEVPELSRSLADCIKDKVKNAGFDRYKLVVQVVIGEQRGQGVKVSSRCLWDADTDNYAEDVFMNNFYVAAVEGGEYILKIMNSEDSKNPTLIELQTYAMAFLHQNGLPAQRAIPNTAGQPFSMEEIDCGYGCQTYLVRLLTYLPGITISKAPLKPQLLYETGKMAARMDTILQKMEHPNLSMLQRENFIWSLSYVPLLERYVNVLDGDPLQKVVKSVIHQYKTSVLPQRSSFRKCINHGDFNDLNVLVQPDGSDNYRISGILDFGDMNSGYYIHELSINIMYMMMEHPKPIEVGGPIIAGWESVLPLNEAEKDCLYVLVLSRFCQSLVLARYSVTLHPENAEYLMISSKKGVHILPQLWELGKEQVEKVWFQSAAQFRDTQQMK</sequence>
<gene>
    <name evidence="1" type="primary">HYKK</name>
    <name evidence="1" type="ORF">GBF38_007432</name>
</gene>
<protein>
    <submittedName>
        <fullName evidence="1">Hydroxylysine kinase</fullName>
    </submittedName>
</protein>
<accession>A0ACB7ELJ7</accession>
<evidence type="ECO:0000313" key="1">
    <source>
        <dbReference type="EMBL" id="KAG8003083.1"/>
    </source>
</evidence>
<evidence type="ECO:0000313" key="2">
    <source>
        <dbReference type="Proteomes" id="UP000805704"/>
    </source>
</evidence>
<comment type="caution">
    <text evidence="1">The sequence shown here is derived from an EMBL/GenBank/DDBJ whole genome shotgun (WGS) entry which is preliminary data.</text>
</comment>
<keyword evidence="1" id="KW-0808">Transferase</keyword>
<name>A0ACB7ELJ7_NIBAL</name>
<proteinExistence type="predicted"/>
<organism evidence="1 2">
    <name type="scientific">Nibea albiflora</name>
    <name type="common">Yellow drum</name>
    <name type="synonym">Corvina albiflora</name>
    <dbReference type="NCBI Taxonomy" id="240163"/>
    <lineage>
        <taxon>Eukaryota</taxon>
        <taxon>Metazoa</taxon>
        <taxon>Chordata</taxon>
        <taxon>Craniata</taxon>
        <taxon>Vertebrata</taxon>
        <taxon>Euteleostomi</taxon>
        <taxon>Actinopterygii</taxon>
        <taxon>Neopterygii</taxon>
        <taxon>Teleostei</taxon>
        <taxon>Neoteleostei</taxon>
        <taxon>Acanthomorphata</taxon>
        <taxon>Eupercaria</taxon>
        <taxon>Sciaenidae</taxon>
        <taxon>Nibea</taxon>
    </lineage>
</organism>
<keyword evidence="1" id="KW-0418">Kinase</keyword>
<dbReference type="EMBL" id="CM024792">
    <property type="protein sequence ID" value="KAG8003083.1"/>
    <property type="molecule type" value="Genomic_DNA"/>
</dbReference>